<gene>
    <name evidence="2" type="ORF">GMARGA_LOCUS35251</name>
</gene>
<dbReference type="EMBL" id="CAJVQB010064771">
    <property type="protein sequence ID" value="CAG8841110.1"/>
    <property type="molecule type" value="Genomic_DNA"/>
</dbReference>
<feature type="non-terminal residue" evidence="2">
    <location>
        <position position="1"/>
    </location>
</feature>
<reference evidence="2 3" key="1">
    <citation type="submission" date="2021-06" db="EMBL/GenBank/DDBJ databases">
        <authorList>
            <person name="Kallberg Y."/>
            <person name="Tangrot J."/>
            <person name="Rosling A."/>
        </authorList>
    </citation>
    <scope>NUCLEOTIDE SEQUENCE [LARGE SCALE GENOMIC DNA]</scope>
    <source>
        <strain evidence="2 3">120-4 pot B 10/14</strain>
    </source>
</reference>
<keyword evidence="3" id="KW-1185">Reference proteome</keyword>
<feature type="compositionally biased region" description="Polar residues" evidence="1">
    <location>
        <begin position="109"/>
        <end position="121"/>
    </location>
</feature>
<accession>A0ABN7WV20</accession>
<feature type="region of interest" description="Disordered" evidence="1">
    <location>
        <begin position="63"/>
        <end position="129"/>
    </location>
</feature>
<feature type="non-terminal residue" evidence="2">
    <location>
        <position position="129"/>
    </location>
</feature>
<comment type="caution">
    <text evidence="2">The sequence shown here is derived from an EMBL/GenBank/DDBJ whole genome shotgun (WGS) entry which is preliminary data.</text>
</comment>
<sequence length="129" mass="14746">YKEKKSQNNSSQRKEDLSENKVFRPLKEILTSLDKISEFEVVQESFVKRLETISSQKLEMQIDSIISPEQNNKTTKSYNASITSLQSNTDTGVQQKSQSTSEEIKKKTYSTAVSGTKSKQQKTFEAKRK</sequence>
<name>A0ABN7WV20_GIGMA</name>
<evidence type="ECO:0000313" key="2">
    <source>
        <dbReference type="EMBL" id="CAG8841110.1"/>
    </source>
</evidence>
<feature type="compositionally biased region" description="Polar residues" evidence="1">
    <location>
        <begin position="67"/>
        <end position="101"/>
    </location>
</feature>
<evidence type="ECO:0000313" key="3">
    <source>
        <dbReference type="Proteomes" id="UP000789901"/>
    </source>
</evidence>
<evidence type="ECO:0000256" key="1">
    <source>
        <dbReference type="SAM" id="MobiDB-lite"/>
    </source>
</evidence>
<proteinExistence type="predicted"/>
<dbReference type="Proteomes" id="UP000789901">
    <property type="component" value="Unassembled WGS sequence"/>
</dbReference>
<protein>
    <submittedName>
        <fullName evidence="2">41845_t:CDS:1</fullName>
    </submittedName>
</protein>
<organism evidence="2 3">
    <name type="scientific">Gigaspora margarita</name>
    <dbReference type="NCBI Taxonomy" id="4874"/>
    <lineage>
        <taxon>Eukaryota</taxon>
        <taxon>Fungi</taxon>
        <taxon>Fungi incertae sedis</taxon>
        <taxon>Mucoromycota</taxon>
        <taxon>Glomeromycotina</taxon>
        <taxon>Glomeromycetes</taxon>
        <taxon>Diversisporales</taxon>
        <taxon>Gigasporaceae</taxon>
        <taxon>Gigaspora</taxon>
    </lineage>
</organism>
<feature type="region of interest" description="Disordered" evidence="1">
    <location>
        <begin position="1"/>
        <end position="21"/>
    </location>
</feature>